<dbReference type="InterPro" id="IPR002656">
    <property type="entry name" value="Acyl_transf_3_dom"/>
</dbReference>
<proteinExistence type="predicted"/>
<evidence type="ECO:0000256" key="1">
    <source>
        <dbReference type="SAM" id="Phobius"/>
    </source>
</evidence>
<evidence type="ECO:0000313" key="5">
    <source>
        <dbReference type="Proteomes" id="UP000539473"/>
    </source>
</evidence>
<keyword evidence="3" id="KW-0808">Transferase</keyword>
<gene>
    <name evidence="3" type="ORF">GCM10017781_10610</name>
    <name evidence="4" type="ORF">HNQ07_001400</name>
</gene>
<keyword evidence="1" id="KW-1133">Transmembrane helix</keyword>
<dbReference type="PANTHER" id="PTHR23028:SF131">
    <property type="entry name" value="BLR2367 PROTEIN"/>
    <property type="match status" value="1"/>
</dbReference>
<feature type="transmembrane region" description="Helical" evidence="1">
    <location>
        <begin position="335"/>
        <end position="358"/>
    </location>
</feature>
<feature type="transmembrane region" description="Helical" evidence="1">
    <location>
        <begin position="246"/>
        <end position="265"/>
    </location>
</feature>
<dbReference type="GO" id="GO:0000271">
    <property type="term" value="P:polysaccharide biosynthetic process"/>
    <property type="evidence" value="ECO:0007669"/>
    <property type="project" value="TreeGrafter"/>
</dbReference>
<feature type="transmembrane region" description="Helical" evidence="1">
    <location>
        <begin position="180"/>
        <end position="199"/>
    </location>
</feature>
<protein>
    <submittedName>
        <fullName evidence="3">Acyltransferase</fullName>
    </submittedName>
    <submittedName>
        <fullName evidence="4">Peptidoglycan/LPS O-acetylase OafA/YrhL</fullName>
    </submittedName>
</protein>
<dbReference type="GO" id="GO:0016747">
    <property type="term" value="F:acyltransferase activity, transferring groups other than amino-acyl groups"/>
    <property type="evidence" value="ECO:0007669"/>
    <property type="project" value="InterPro"/>
</dbReference>
<dbReference type="GO" id="GO:0016020">
    <property type="term" value="C:membrane"/>
    <property type="evidence" value="ECO:0007669"/>
    <property type="project" value="TreeGrafter"/>
</dbReference>
<reference evidence="6" key="2">
    <citation type="journal article" date="2019" name="Int. J. Syst. Evol. Microbiol.">
        <title>The Global Catalogue of Microorganisms (GCM) 10K type strain sequencing project: providing services to taxonomists for standard genome sequencing and annotation.</title>
        <authorList>
            <consortium name="The Broad Institute Genomics Platform"/>
            <consortium name="The Broad Institute Genome Sequencing Center for Infectious Disease"/>
            <person name="Wu L."/>
            <person name="Ma J."/>
        </authorList>
    </citation>
    <scope>NUCLEOTIDE SEQUENCE [LARGE SCALE GENOMIC DNA]</scope>
    <source>
        <strain evidence="6">CGMCC 1.18437</strain>
    </source>
</reference>
<dbReference type="Pfam" id="PF01757">
    <property type="entry name" value="Acyl_transf_3"/>
    <property type="match status" value="1"/>
</dbReference>
<evidence type="ECO:0000313" key="4">
    <source>
        <dbReference type="EMBL" id="MBB5375943.1"/>
    </source>
</evidence>
<reference evidence="3" key="4">
    <citation type="submission" date="2024-05" db="EMBL/GenBank/DDBJ databases">
        <authorList>
            <person name="Sun Q."/>
            <person name="Zhou Y."/>
        </authorList>
    </citation>
    <scope>NUCLEOTIDE SEQUENCE</scope>
    <source>
        <strain evidence="3">CGMCC 1.18437</strain>
    </source>
</reference>
<feature type="domain" description="Acyltransferase 3" evidence="2">
    <location>
        <begin position="16"/>
        <end position="351"/>
    </location>
</feature>
<dbReference type="AlphaFoldDB" id="A0A7W8KDW6"/>
<reference evidence="3" key="1">
    <citation type="journal article" date="2014" name="Int. J. Syst. Evol. Microbiol.">
        <title>Complete genome of a new Firmicutes species belonging to the dominant human colonic microbiota ('Ruminococcus bicirculans') reveals two chromosomes and a selective capacity to utilize plant glucans.</title>
        <authorList>
            <consortium name="NISC Comparative Sequencing Program"/>
            <person name="Wegmann U."/>
            <person name="Louis P."/>
            <person name="Goesmann A."/>
            <person name="Henrissat B."/>
            <person name="Duncan S.H."/>
            <person name="Flint H.J."/>
        </authorList>
    </citation>
    <scope>NUCLEOTIDE SEQUENCE</scope>
    <source>
        <strain evidence="3">CGMCC 1.18437</strain>
    </source>
</reference>
<name>A0A7W8KDW6_9DEIO</name>
<dbReference type="PANTHER" id="PTHR23028">
    <property type="entry name" value="ACETYLTRANSFERASE"/>
    <property type="match status" value="1"/>
</dbReference>
<evidence type="ECO:0000313" key="6">
    <source>
        <dbReference type="Proteomes" id="UP000619376"/>
    </source>
</evidence>
<dbReference type="InterPro" id="IPR050879">
    <property type="entry name" value="Acyltransferase_3"/>
</dbReference>
<feature type="transmembrane region" description="Helical" evidence="1">
    <location>
        <begin position="156"/>
        <end position="173"/>
    </location>
</feature>
<feature type="transmembrane region" description="Helical" evidence="1">
    <location>
        <begin position="93"/>
        <end position="115"/>
    </location>
</feature>
<evidence type="ECO:0000259" key="2">
    <source>
        <dbReference type="Pfam" id="PF01757"/>
    </source>
</evidence>
<evidence type="ECO:0000313" key="3">
    <source>
        <dbReference type="EMBL" id="GHF35929.1"/>
    </source>
</evidence>
<sequence length="377" mass="40770">MTALTPTRASRPQLPALTGVRFLAALLVVLLHAHSALRLDVPPLLRPVVESGQLSVTLFFILSGFILVYTYARTDRLDTMTVSGPTFWQARFARIYPVYALGLLLDAPFFLGAWLGGGLHLSGPVTLALAPTLLQAWVPPSACVWNCPGWSISAEAFFYLLFPALLPLALAVARRGVWAGFAPVWLLSLLPVVAVLVLTPELPREVTALDVLYYAPLFRVPEFLLGMALAQRFLNAPPGPRQAQVARWFGLVVIAVLVVAGPSVLNNNLRNLLAIPAFGALVWGLAPGHGRLAAALGRPLPVYLGEISYGIYILHAPLLNLLVERGARTWTQGHPALLILAGVLGALIVIAGVTYRFLERPAQAALRRRTRRPVPAT</sequence>
<keyword evidence="1" id="KW-0812">Transmembrane</keyword>
<dbReference type="EMBL" id="JACHFK010000002">
    <property type="protein sequence ID" value="MBB5375943.1"/>
    <property type="molecule type" value="Genomic_DNA"/>
</dbReference>
<keyword evidence="1" id="KW-0472">Membrane</keyword>
<dbReference type="RefSeq" id="WP_184110188.1">
    <property type="nucleotide sequence ID" value="NZ_BNAJ01000002.1"/>
</dbReference>
<keyword evidence="6" id="KW-1185">Reference proteome</keyword>
<feature type="transmembrane region" description="Helical" evidence="1">
    <location>
        <begin position="54"/>
        <end position="72"/>
    </location>
</feature>
<dbReference type="Proteomes" id="UP000619376">
    <property type="component" value="Unassembled WGS sequence"/>
</dbReference>
<reference evidence="4 5" key="3">
    <citation type="submission" date="2020-08" db="EMBL/GenBank/DDBJ databases">
        <title>Genomic Encyclopedia of Type Strains, Phase IV (KMG-IV): sequencing the most valuable type-strain genomes for metagenomic binning, comparative biology and taxonomic classification.</title>
        <authorList>
            <person name="Goeker M."/>
        </authorList>
    </citation>
    <scope>NUCLEOTIDE SEQUENCE [LARGE SCALE GENOMIC DNA]</scope>
    <source>
        <strain evidence="4 5">DSM 27521</strain>
    </source>
</reference>
<keyword evidence="3" id="KW-0012">Acyltransferase</keyword>
<comment type="caution">
    <text evidence="4">The sequence shown here is derived from an EMBL/GenBank/DDBJ whole genome shotgun (WGS) entry which is preliminary data.</text>
</comment>
<dbReference type="EMBL" id="BNAJ01000002">
    <property type="protein sequence ID" value="GHF35929.1"/>
    <property type="molecule type" value="Genomic_DNA"/>
</dbReference>
<dbReference type="Proteomes" id="UP000539473">
    <property type="component" value="Unassembled WGS sequence"/>
</dbReference>
<accession>A0A7W8KDW6</accession>
<organism evidence="4 5">
    <name type="scientific">Deinococcus metalli</name>
    <dbReference type="NCBI Taxonomy" id="1141878"/>
    <lineage>
        <taxon>Bacteria</taxon>
        <taxon>Thermotogati</taxon>
        <taxon>Deinococcota</taxon>
        <taxon>Deinococci</taxon>
        <taxon>Deinococcales</taxon>
        <taxon>Deinococcaceae</taxon>
        <taxon>Deinococcus</taxon>
    </lineage>
</organism>
<feature type="transmembrane region" description="Helical" evidence="1">
    <location>
        <begin position="271"/>
        <end position="288"/>
    </location>
</feature>